<name>A0A109DEE8_9LACO</name>
<sequence>MIFMLKRTLLPLTSMVLVLGLTGLASQVETVDASTYGNGVQVTIPKKMQGTWYSYDRNAHNGTKITFTEHTVNGKPIFTQEASTISDYFNGRIANQKNFDKVTQNWMSGKTTKMKNDTFYEIVPWITFENWSLYRVVPQTINGKKHNVLVYSSRYDGGNYFRSKKLAKKMKDYKFKKVNYTL</sequence>
<dbReference type="PATRIC" id="fig|47770.28.peg.455"/>
<gene>
    <name evidence="2" type="ORF">AEL95_05300</name>
</gene>
<feature type="chain" id="PRO_5038639433" evidence="1">
    <location>
        <begin position="28"/>
        <end position="182"/>
    </location>
</feature>
<comment type="caution">
    <text evidence="2">The sequence shown here is derived from an EMBL/GenBank/DDBJ whole genome shotgun (WGS) entry which is preliminary data.</text>
</comment>
<reference evidence="2 3" key="1">
    <citation type="journal article" date="2016" name="Microbiology (Mosc.)">
        <title>Comparison of Lactobacillus crispatus isolates from Lactobacillus-dominated vaginal microbiomes with isolates from microbiomes containing bacterial vaginosis-associated bacteria.</title>
        <authorList>
            <person name="Abdelmaksoud A.A."/>
            <person name="Koparde V.N."/>
            <person name="Sheth N.U."/>
            <person name="Serrano M.G."/>
            <person name="Glascock A.L."/>
            <person name="Fettweis J.M."/>
            <person name="Strauss Iii J.F."/>
            <person name="Buck G.A."/>
            <person name="Jefferson K.K."/>
        </authorList>
    </citation>
    <scope>NUCLEOTIDE SEQUENCE [LARGE SCALE GENOMIC DNA]</scope>
    <source>
        <strain evidence="2 3">VMC3</strain>
    </source>
</reference>
<dbReference type="RefSeq" id="WP_060462054.1">
    <property type="nucleotide sequence ID" value="NZ_LJGP01000017.1"/>
</dbReference>
<protein>
    <submittedName>
        <fullName evidence="2">Uncharacterized protein</fullName>
    </submittedName>
</protein>
<proteinExistence type="predicted"/>
<evidence type="ECO:0000256" key="1">
    <source>
        <dbReference type="SAM" id="SignalP"/>
    </source>
</evidence>
<dbReference type="AlphaFoldDB" id="A0A109DEE8"/>
<organism evidence="2 3">
    <name type="scientific">Lactobacillus crispatus</name>
    <dbReference type="NCBI Taxonomy" id="47770"/>
    <lineage>
        <taxon>Bacteria</taxon>
        <taxon>Bacillati</taxon>
        <taxon>Bacillota</taxon>
        <taxon>Bacilli</taxon>
        <taxon>Lactobacillales</taxon>
        <taxon>Lactobacillaceae</taxon>
        <taxon>Lactobacillus</taxon>
    </lineage>
</organism>
<dbReference type="Proteomes" id="UP000067598">
    <property type="component" value="Unassembled WGS sequence"/>
</dbReference>
<evidence type="ECO:0000313" key="2">
    <source>
        <dbReference type="EMBL" id="KWU03863.1"/>
    </source>
</evidence>
<feature type="signal peptide" evidence="1">
    <location>
        <begin position="1"/>
        <end position="27"/>
    </location>
</feature>
<dbReference type="EMBL" id="LJGP01000017">
    <property type="protein sequence ID" value="KWU03863.1"/>
    <property type="molecule type" value="Genomic_DNA"/>
</dbReference>
<accession>A0A109DEE8</accession>
<keyword evidence="1" id="KW-0732">Signal</keyword>
<evidence type="ECO:0000313" key="3">
    <source>
        <dbReference type="Proteomes" id="UP000067598"/>
    </source>
</evidence>